<name>A0A3S9UB23_9CAUD</name>
<sequence>MARFRDIRPQLLKGVHEQDYDNPATPKWISPLASGFLIAKELGIDLPTPKQNRAGRRRAGVRRLRRRLPGVAIAKTQQPWRVK</sequence>
<proteinExistence type="predicted"/>
<evidence type="ECO:0000313" key="2">
    <source>
        <dbReference type="Proteomes" id="UP000287876"/>
    </source>
</evidence>
<gene>
    <name evidence="1" type="primary">173</name>
    <name evidence="1" type="ORF">PBI_DUKE13_173</name>
</gene>
<reference evidence="1 2" key="1">
    <citation type="submission" date="2018-12" db="EMBL/GenBank/DDBJ databases">
        <authorList>
            <person name="Betsko A.J."/>
            <person name="Stoner T.H."/>
            <person name="Garlena R.A."/>
            <person name="Russell D.A."/>
            <person name="Pope W.H."/>
            <person name="Jacobs-Sera D."/>
            <person name="Hatfull G.F."/>
        </authorList>
    </citation>
    <scope>NUCLEOTIDE SEQUENCE [LARGE SCALE GENOMIC DNA]</scope>
</reference>
<evidence type="ECO:0000313" key="1">
    <source>
        <dbReference type="EMBL" id="AZS07510.1"/>
    </source>
</evidence>
<accession>A0A3S9UB23</accession>
<dbReference type="Proteomes" id="UP000287876">
    <property type="component" value="Segment"/>
</dbReference>
<dbReference type="EMBL" id="MK279849">
    <property type="protein sequence ID" value="AZS07510.1"/>
    <property type="molecule type" value="Genomic_DNA"/>
</dbReference>
<protein>
    <submittedName>
        <fullName evidence="1">Uncharacterized protein</fullName>
    </submittedName>
</protein>
<organism evidence="1 2">
    <name type="scientific">Mycobacterium phage Duke13</name>
    <dbReference type="NCBI Taxonomy" id="2499038"/>
    <lineage>
        <taxon>Viruses</taxon>
        <taxon>Duplodnaviria</taxon>
        <taxon>Heunggongvirae</taxon>
        <taxon>Uroviricota</taxon>
        <taxon>Caudoviricetes</taxon>
        <taxon>Omegavirus</taxon>
        <taxon>Omegavirus baka</taxon>
    </lineage>
</organism>